<dbReference type="GeneID" id="108498933"/>
<evidence type="ECO:0000256" key="2">
    <source>
        <dbReference type="ARBA" id="ARBA00009037"/>
    </source>
</evidence>
<dbReference type="GO" id="GO:0012505">
    <property type="term" value="C:endomembrane system"/>
    <property type="evidence" value="ECO:0007669"/>
    <property type="project" value="UniProtKB-ARBA"/>
</dbReference>
<organism evidence="10 11">
    <name type="scientific">Lepidothrix coronata</name>
    <name type="common">blue-crowned manakin</name>
    <dbReference type="NCBI Taxonomy" id="321398"/>
    <lineage>
        <taxon>Eukaryota</taxon>
        <taxon>Metazoa</taxon>
        <taxon>Chordata</taxon>
        <taxon>Craniata</taxon>
        <taxon>Vertebrata</taxon>
        <taxon>Euteleostomi</taxon>
        <taxon>Archelosauria</taxon>
        <taxon>Archosauria</taxon>
        <taxon>Dinosauria</taxon>
        <taxon>Saurischia</taxon>
        <taxon>Theropoda</taxon>
        <taxon>Coelurosauria</taxon>
        <taxon>Aves</taxon>
        <taxon>Neognathae</taxon>
        <taxon>Neoaves</taxon>
        <taxon>Telluraves</taxon>
        <taxon>Australaves</taxon>
        <taxon>Passeriformes</taxon>
        <taxon>Pipridae</taxon>
        <taxon>Lepidothrix</taxon>
    </lineage>
</organism>
<dbReference type="OrthoDB" id="9985059at2759"/>
<dbReference type="InterPro" id="IPR046755">
    <property type="entry name" value="VAS1_LD"/>
</dbReference>
<evidence type="ECO:0000259" key="8">
    <source>
        <dbReference type="Pfam" id="PF05827"/>
    </source>
</evidence>
<evidence type="ECO:0000256" key="7">
    <source>
        <dbReference type="SAM" id="SignalP"/>
    </source>
</evidence>
<feature type="domain" description="V-type proton ATPase subunit S1/VOA1 transmembrane" evidence="9">
    <location>
        <begin position="408"/>
        <end position="446"/>
    </location>
</feature>
<dbReference type="PANTHER" id="PTHR12471">
    <property type="entry name" value="VACUOLAR ATP SYNTHASE SUBUNIT S1"/>
    <property type="match status" value="1"/>
</dbReference>
<dbReference type="GO" id="GO:0030659">
    <property type="term" value="C:cytoplasmic vesicle membrane"/>
    <property type="evidence" value="ECO:0007669"/>
    <property type="project" value="UniProtKB-ARBA"/>
</dbReference>
<feature type="signal peptide" evidence="7">
    <location>
        <begin position="1"/>
        <end position="25"/>
    </location>
</feature>
<comment type="similarity">
    <text evidence="2">Belongs to the vacuolar ATPase subunit S1 family.</text>
</comment>
<dbReference type="InterPro" id="IPR046756">
    <property type="entry name" value="VAS1/VOA1_TM"/>
</dbReference>
<dbReference type="CTD" id="537"/>
<evidence type="ECO:0000256" key="5">
    <source>
        <dbReference type="ARBA" id="ARBA00023136"/>
    </source>
</evidence>
<dbReference type="InterPro" id="IPR008388">
    <property type="entry name" value="Ac45_acc_su"/>
</dbReference>
<sequence>MAQLYSTAPAPLLCTLAMLFKMSLSVDHVPMLLWSTQRSQWNPDTAMHEGHVVSAQELTALLQSLFTQNSRNLVLFLQDRLSVDDFTYLSESYGNKNPFQNVQEILQSSPSSLVLPAVDCEATRYLLSFLQESGDWKLTNVTNLDVSQLEVNASEGNLLVVQLQPLVSGLKEISTLEAIAENDKIIRKVTMDLQERGIHFSGIYTAVRPSRISRRTNVVAELRRQLMATDEEDDLSYPPLNMTTGNYTCILFYASNFSLKANSSVFVDLTNATFVTRNVDISASECSDSNTTLSLKYTKPVNGISSLEIRFLMTNKFYEGSARQWSTLDSVEIIQDGEKFAKFNVSVISAPAEYSFHCQLVGTSNLYPARLVPANNEAKNWDVFISRLQIQGFNIENNQFSYASDCTGFFTPGIWMGLVTSVILLWILTYGIHMIMQLTTNSRFDDPKGPALSVPQTE</sequence>
<dbReference type="RefSeq" id="XP_017673742.1">
    <property type="nucleotide sequence ID" value="XM_017818253.1"/>
</dbReference>
<evidence type="ECO:0000313" key="10">
    <source>
        <dbReference type="Proteomes" id="UP000504624"/>
    </source>
</evidence>
<name>A0A6J0HGX5_9PASS</name>
<keyword evidence="4 6" id="KW-1133">Transmembrane helix</keyword>
<evidence type="ECO:0000256" key="6">
    <source>
        <dbReference type="SAM" id="Phobius"/>
    </source>
</evidence>
<evidence type="ECO:0000256" key="3">
    <source>
        <dbReference type="ARBA" id="ARBA00022692"/>
    </source>
</evidence>
<dbReference type="GO" id="GO:0033176">
    <property type="term" value="C:proton-transporting V-type ATPase complex"/>
    <property type="evidence" value="ECO:0007669"/>
    <property type="project" value="TreeGrafter"/>
</dbReference>
<feature type="transmembrane region" description="Helical" evidence="6">
    <location>
        <begin position="414"/>
        <end position="433"/>
    </location>
</feature>
<reference evidence="11" key="1">
    <citation type="submission" date="2025-08" db="UniProtKB">
        <authorList>
            <consortium name="RefSeq"/>
        </authorList>
    </citation>
    <scope>IDENTIFICATION</scope>
</reference>
<proteinExistence type="inferred from homology"/>
<feature type="chain" id="PRO_5026851897" evidence="7">
    <location>
        <begin position="26"/>
        <end position="458"/>
    </location>
</feature>
<dbReference type="Pfam" id="PF20520">
    <property type="entry name" value="Ac45-VOA1_TM"/>
    <property type="match status" value="1"/>
</dbReference>
<dbReference type="AlphaFoldDB" id="A0A6J0HGX5"/>
<dbReference type="Proteomes" id="UP000504624">
    <property type="component" value="Unplaced"/>
</dbReference>
<evidence type="ECO:0000259" key="9">
    <source>
        <dbReference type="Pfam" id="PF20520"/>
    </source>
</evidence>
<evidence type="ECO:0000256" key="1">
    <source>
        <dbReference type="ARBA" id="ARBA00004167"/>
    </source>
</evidence>
<dbReference type="Pfam" id="PF05827">
    <property type="entry name" value="VAS1_LD"/>
    <property type="match status" value="1"/>
</dbReference>
<dbReference type="PANTHER" id="PTHR12471:SF6">
    <property type="entry name" value="ATPASE H+ TRANSPORTING ACCESSORY PROTEIN 1"/>
    <property type="match status" value="1"/>
</dbReference>
<keyword evidence="5 6" id="KW-0472">Membrane</keyword>
<accession>A0A6J0HGX5</accession>
<dbReference type="GO" id="GO:0001671">
    <property type="term" value="F:ATPase activator activity"/>
    <property type="evidence" value="ECO:0007669"/>
    <property type="project" value="TreeGrafter"/>
</dbReference>
<feature type="domain" description="V-type proton ATPase subunit S1 luminal" evidence="8">
    <location>
        <begin position="248"/>
        <end position="393"/>
    </location>
</feature>
<keyword evidence="3 6" id="KW-0812">Transmembrane</keyword>
<dbReference type="FunFam" id="2.40.160.110:FF:000003">
    <property type="entry name" value="ATPase H+ transporting accessory protein 1"/>
    <property type="match status" value="1"/>
</dbReference>
<comment type="subcellular location">
    <subcellularLocation>
        <location evidence="1">Membrane</location>
        <topology evidence="1">Single-pass membrane protein</topology>
    </subcellularLocation>
</comment>
<keyword evidence="7" id="KW-0732">Signal</keyword>
<protein>
    <submittedName>
        <fullName evidence="11">V-type proton ATPase subunit S1</fullName>
    </submittedName>
</protein>
<dbReference type="Gene3D" id="2.40.160.110">
    <property type="match status" value="1"/>
</dbReference>
<gene>
    <name evidence="11" type="primary">ATP6AP1</name>
</gene>
<keyword evidence="10" id="KW-1185">Reference proteome</keyword>
<dbReference type="GO" id="GO:0098588">
    <property type="term" value="C:bounding membrane of organelle"/>
    <property type="evidence" value="ECO:0007669"/>
    <property type="project" value="UniProtKB-ARBA"/>
</dbReference>
<evidence type="ECO:0000313" key="11">
    <source>
        <dbReference type="RefSeq" id="XP_017673742.1"/>
    </source>
</evidence>
<evidence type="ECO:0000256" key="4">
    <source>
        <dbReference type="ARBA" id="ARBA00022989"/>
    </source>
</evidence>
<dbReference type="GO" id="GO:0030641">
    <property type="term" value="P:regulation of cellular pH"/>
    <property type="evidence" value="ECO:0007669"/>
    <property type="project" value="TreeGrafter"/>
</dbReference>